<dbReference type="PANTHER" id="PTHR41324:SF1">
    <property type="entry name" value="DUF2232 DOMAIN-CONTAINING PROTEIN"/>
    <property type="match status" value="1"/>
</dbReference>
<dbReference type="Pfam" id="PF09991">
    <property type="entry name" value="DUF2232"/>
    <property type="match status" value="1"/>
</dbReference>
<dbReference type="AlphaFoldDB" id="A0A1B2I7C6"/>
<dbReference type="RefSeq" id="WP_066746978.1">
    <property type="nucleotide sequence ID" value="NZ_CP016757.1"/>
</dbReference>
<organism evidence="2 3">
    <name type="scientific">Cloacibacillus porcorum</name>
    <dbReference type="NCBI Taxonomy" id="1197717"/>
    <lineage>
        <taxon>Bacteria</taxon>
        <taxon>Thermotogati</taxon>
        <taxon>Synergistota</taxon>
        <taxon>Synergistia</taxon>
        <taxon>Synergistales</taxon>
        <taxon>Synergistaceae</taxon>
        <taxon>Cloacibacillus</taxon>
    </lineage>
</organism>
<keyword evidence="1" id="KW-0812">Transmembrane</keyword>
<gene>
    <name evidence="2" type="ORF">BED41_12700</name>
</gene>
<dbReference type="PANTHER" id="PTHR41324">
    <property type="entry name" value="MEMBRANE PROTEIN-RELATED"/>
    <property type="match status" value="1"/>
</dbReference>
<accession>A0A1B2I7C6</accession>
<evidence type="ECO:0000313" key="2">
    <source>
        <dbReference type="EMBL" id="ANZ45869.1"/>
    </source>
</evidence>
<protein>
    <recommendedName>
        <fullName evidence="4">DUF2232 domain-containing protein</fullName>
    </recommendedName>
</protein>
<feature type="transmembrane region" description="Helical" evidence="1">
    <location>
        <begin position="281"/>
        <end position="306"/>
    </location>
</feature>
<feature type="transmembrane region" description="Helical" evidence="1">
    <location>
        <begin position="74"/>
        <end position="94"/>
    </location>
</feature>
<name>A0A1B2I7C6_9BACT</name>
<evidence type="ECO:0000256" key="1">
    <source>
        <dbReference type="SAM" id="Phobius"/>
    </source>
</evidence>
<dbReference type="STRING" id="1197717.BED41_12700"/>
<dbReference type="Proteomes" id="UP000093044">
    <property type="component" value="Chromosome"/>
</dbReference>
<sequence>MKGKVIFEWFFWILLSVLMFMAGIEIAFLSPLIILAAPVPLMILVCRQGVREGTLGAVFGTLFVYVIMGPVSAFLYTCEFALLGLLMGILMIKIRSGADYVIFALLASLAVKMLMMGGFHYAAGVNPFMMTPEAAQGLAASVSAALSQGGVSVSPESVNEYVETMAQTVSLMMPAMLILFAAADTMMGYVLTRLYFKRAGGVKLPALPPFVHWRFPKNIFWALLAALILDMASKAFPDDGLYRMLSLNLMEVLRGIFLVEGLSLLWYFMSAYKVNKALRVILTLFCAFFAPVSYVLSMIGIFDIWYDLRRRIKLRRK</sequence>
<dbReference type="KEGG" id="cpor:BED41_12700"/>
<evidence type="ECO:0000313" key="3">
    <source>
        <dbReference type="Proteomes" id="UP000093044"/>
    </source>
</evidence>
<proteinExistence type="predicted"/>
<reference evidence="2" key="1">
    <citation type="submission" date="2016-08" db="EMBL/GenBank/DDBJ databases">
        <title>Complete genome of Cloacibacillus porcorum.</title>
        <authorList>
            <person name="Looft T."/>
            <person name="Bayles D.O."/>
            <person name="Alt D.P."/>
        </authorList>
    </citation>
    <scope>NUCLEOTIDE SEQUENCE [LARGE SCALE GENOMIC DNA]</scope>
    <source>
        <strain evidence="2">CL-84</strain>
    </source>
</reference>
<keyword evidence="1" id="KW-0472">Membrane</keyword>
<feature type="transmembrane region" description="Helical" evidence="1">
    <location>
        <begin position="252"/>
        <end position="269"/>
    </location>
</feature>
<keyword evidence="1" id="KW-1133">Transmembrane helix</keyword>
<feature type="transmembrane region" description="Helical" evidence="1">
    <location>
        <begin position="171"/>
        <end position="191"/>
    </location>
</feature>
<dbReference type="OrthoDB" id="3638at2"/>
<dbReference type="EMBL" id="CP016757">
    <property type="protein sequence ID" value="ANZ45869.1"/>
    <property type="molecule type" value="Genomic_DNA"/>
</dbReference>
<dbReference type="GeneID" id="83058703"/>
<dbReference type="InterPro" id="IPR018710">
    <property type="entry name" value="DUF2232"/>
</dbReference>
<feature type="transmembrane region" description="Helical" evidence="1">
    <location>
        <begin position="101"/>
        <end position="123"/>
    </location>
</feature>
<feature type="transmembrane region" description="Helical" evidence="1">
    <location>
        <begin position="12"/>
        <end position="37"/>
    </location>
</feature>
<keyword evidence="3" id="KW-1185">Reference proteome</keyword>
<evidence type="ECO:0008006" key="4">
    <source>
        <dbReference type="Google" id="ProtNLM"/>
    </source>
</evidence>